<dbReference type="InterPro" id="IPR051394">
    <property type="entry name" value="Glutamate_Synthase"/>
</dbReference>
<organism evidence="2">
    <name type="scientific">hydrocarbon metagenome</name>
    <dbReference type="NCBI Taxonomy" id="938273"/>
    <lineage>
        <taxon>unclassified sequences</taxon>
        <taxon>metagenomes</taxon>
        <taxon>ecological metagenomes</taxon>
    </lineage>
</organism>
<dbReference type="InterPro" id="IPR036188">
    <property type="entry name" value="FAD/NAD-bd_sf"/>
</dbReference>
<comment type="caution">
    <text evidence="2">The sequence shown here is derived from an EMBL/GenBank/DDBJ whole genome shotgun (WGS) entry which is preliminary data.</text>
</comment>
<dbReference type="EMBL" id="LNQE01000318">
    <property type="protein sequence ID" value="KUG27541.1"/>
    <property type="molecule type" value="Genomic_DNA"/>
</dbReference>
<evidence type="ECO:0000313" key="2">
    <source>
        <dbReference type="EMBL" id="KUG27541.1"/>
    </source>
</evidence>
<dbReference type="Gene3D" id="3.40.50.720">
    <property type="entry name" value="NAD(P)-binding Rossmann-like Domain"/>
    <property type="match status" value="1"/>
</dbReference>
<dbReference type="PROSITE" id="PS00198">
    <property type="entry name" value="4FE4S_FER_1"/>
    <property type="match status" value="1"/>
</dbReference>
<dbReference type="InterPro" id="IPR017896">
    <property type="entry name" value="4Fe4S_Fe-S-bd"/>
</dbReference>
<dbReference type="InterPro" id="IPR028261">
    <property type="entry name" value="DPD_II"/>
</dbReference>
<feature type="domain" description="4Fe-4S ferredoxin-type" evidence="1">
    <location>
        <begin position="720"/>
        <end position="740"/>
    </location>
</feature>
<dbReference type="GO" id="GO:0051536">
    <property type="term" value="F:iron-sulfur cluster binding"/>
    <property type="evidence" value="ECO:0007669"/>
    <property type="project" value="InterPro"/>
</dbReference>
<keyword evidence="2" id="KW-0560">Oxidoreductase</keyword>
<dbReference type="InterPro" id="IPR017900">
    <property type="entry name" value="4Fe4S_Fe_S_CS"/>
</dbReference>
<dbReference type="Gene3D" id="3.50.50.60">
    <property type="entry name" value="FAD/NAD(P)-binding domain"/>
    <property type="match status" value="1"/>
</dbReference>
<dbReference type="PRINTS" id="PR00469">
    <property type="entry name" value="PNDRDTASEII"/>
</dbReference>
<dbReference type="Pfam" id="PF14691">
    <property type="entry name" value="Fer4_20"/>
    <property type="match status" value="1"/>
</dbReference>
<name>A0A0W8G335_9ZZZZ</name>
<dbReference type="Gene3D" id="3.30.70.20">
    <property type="match status" value="1"/>
</dbReference>
<dbReference type="InterPro" id="IPR023753">
    <property type="entry name" value="FAD/NAD-binding_dom"/>
</dbReference>
<evidence type="ECO:0000259" key="1">
    <source>
        <dbReference type="PROSITE" id="PS51379"/>
    </source>
</evidence>
<dbReference type="Pfam" id="PF07992">
    <property type="entry name" value="Pyr_redox_2"/>
    <property type="match status" value="1"/>
</dbReference>
<accession>A0A0W8G335</accession>
<dbReference type="GO" id="GO:0004355">
    <property type="term" value="F:glutamate synthase (NADPH) activity"/>
    <property type="evidence" value="ECO:0007669"/>
    <property type="project" value="UniProtKB-EC"/>
</dbReference>
<dbReference type="SUPFAM" id="SSF69336">
    <property type="entry name" value="Alpha subunit of glutamate synthase, C-terminal domain"/>
    <property type="match status" value="1"/>
</dbReference>
<dbReference type="PANTHER" id="PTHR43100">
    <property type="entry name" value="GLUTAMATE SYNTHASE [NADPH] SMALL CHAIN"/>
    <property type="match status" value="1"/>
</dbReference>
<dbReference type="PANTHER" id="PTHR43100:SF2">
    <property type="entry name" value="BNAA03G19380D PROTEIN"/>
    <property type="match status" value="1"/>
</dbReference>
<reference evidence="2" key="1">
    <citation type="journal article" date="2015" name="Proc. Natl. Acad. Sci. U.S.A.">
        <title>Networks of energetic and metabolic interactions define dynamics in microbial communities.</title>
        <authorList>
            <person name="Embree M."/>
            <person name="Liu J.K."/>
            <person name="Al-Bassam M.M."/>
            <person name="Zengler K."/>
        </authorList>
    </citation>
    <scope>NUCLEOTIDE SEQUENCE</scope>
</reference>
<dbReference type="InterPro" id="IPR002489">
    <property type="entry name" value="Glu_synth_asu_C"/>
</dbReference>
<dbReference type="PROSITE" id="PS51379">
    <property type="entry name" value="4FE4S_FER_2"/>
    <property type="match status" value="2"/>
</dbReference>
<gene>
    <name evidence="2" type="ORF">ASZ90_002609</name>
</gene>
<dbReference type="InterPro" id="IPR036485">
    <property type="entry name" value="Glu_synth_asu_C_sf"/>
</dbReference>
<dbReference type="AlphaFoldDB" id="A0A0W8G335"/>
<dbReference type="SUPFAM" id="SSF51905">
    <property type="entry name" value="FAD/NAD(P)-binding domain"/>
    <property type="match status" value="1"/>
</dbReference>
<dbReference type="Gene3D" id="1.10.1060.10">
    <property type="entry name" value="Alpha-helical ferredoxin"/>
    <property type="match status" value="1"/>
</dbReference>
<protein>
    <submittedName>
        <fullName evidence="2">Glutamate synthase small chain</fullName>
        <ecNumber evidence="2">1.4.1.13</ecNumber>
    </submittedName>
</protein>
<dbReference type="Pfam" id="PF01493">
    <property type="entry name" value="GXGXG"/>
    <property type="match status" value="1"/>
</dbReference>
<proteinExistence type="predicted"/>
<dbReference type="Gene3D" id="2.160.20.60">
    <property type="entry name" value="Glutamate synthase, alpha subunit, C-terminal domain"/>
    <property type="match status" value="1"/>
</dbReference>
<dbReference type="SUPFAM" id="SSF54862">
    <property type="entry name" value="4Fe-4S ferredoxins"/>
    <property type="match status" value="1"/>
</dbReference>
<sequence length="778" mass="83256">MARNASTTIHISGQEDGRRVESRILEERIQRAVTQGARDLAIEAHGQHGLGGRLWISEKEPITVAITGSAGQRVGSMGFPNTRINVLGPASDDVGWLNAGAEIVVHGNASNGVANAMAQGKVMVGGNIGSRGMTMTKANPRFTPPELWVLGSTGDSFAEFMAGGTAVVCGHNPQDPENVLGFRPCVGMVGGRIFVRGPHKGFSQKDARLEPISDADWDWLTTNLRGFLKAIHRPELLDTLSVREQWQLIVAKSPYEKANASRRSMAAFRAQVWDRELGMGGLIGDLTPLDRSPIPLIVTGEMRRYVPVWENKRHKAPCQSSCPTGIPVQERWQLIRDGHVDEAVDLAMAYTPFPATVCGYLCPHLCMQGCTRATKSMAPVDITFLGKAGVSSKVPALPPLSGKKVAVIGGGPAGISAAWQIRLQGHEAVVYDMDEKLGGKISSAIPGSRIPKEVVEAELERVRQVLPHVHLKHTLTRDEFQGIVDTNDFTVLAVGAQKPRVLPVPGADKAIPALTFLKLAKKGQAKSGKRLVIVGAGNVGCDVATEAARFGAQEITLIDIQKPAAFGKEKADAEAVGATFRWPCFTKEITAEGLVLTTGELIPADTVIFSIGDQPDLDFLPDTIATNRGYVVVNDQGQTSESKVFAIGDIVKPGLLTDAIGMGRKAALAIGDMLAGRRPTPDTREMIAYSRVKLEYFDPRIPSFTDMGHCASECSSCGSCRDCGLCEAICPRGAITRKALEGKKFEMVSDPDKCIGCGFCAGVCPCGVWSMLANTPLG</sequence>
<feature type="domain" description="4Fe-4S ferredoxin-type" evidence="1">
    <location>
        <begin position="745"/>
        <end position="774"/>
    </location>
</feature>
<dbReference type="Pfam" id="PF12838">
    <property type="entry name" value="Fer4_7"/>
    <property type="match status" value="1"/>
</dbReference>
<dbReference type="InterPro" id="IPR009051">
    <property type="entry name" value="Helical_ferredxn"/>
</dbReference>
<dbReference type="EC" id="1.4.1.13" evidence="2"/>
<dbReference type="PRINTS" id="PR00368">
    <property type="entry name" value="FADPNR"/>
</dbReference>